<keyword evidence="3" id="KW-0804">Transcription</keyword>
<comment type="caution">
    <text evidence="5">The sequence shown here is derived from an EMBL/GenBank/DDBJ whole genome shotgun (WGS) entry which is preliminary data.</text>
</comment>
<dbReference type="EMBL" id="QFOT01000120">
    <property type="protein sequence ID" value="PZP54647.1"/>
    <property type="molecule type" value="Genomic_DNA"/>
</dbReference>
<dbReference type="SUPFAM" id="SSF46785">
    <property type="entry name" value="Winged helix' DNA-binding domain"/>
    <property type="match status" value="1"/>
</dbReference>
<evidence type="ECO:0000259" key="4">
    <source>
        <dbReference type="PROSITE" id="PS50987"/>
    </source>
</evidence>
<keyword evidence="1" id="KW-0805">Transcription regulation</keyword>
<evidence type="ECO:0000256" key="2">
    <source>
        <dbReference type="ARBA" id="ARBA00023125"/>
    </source>
</evidence>
<feature type="domain" description="HTH arsR-type" evidence="4">
    <location>
        <begin position="1"/>
        <end position="95"/>
    </location>
</feature>
<dbReference type="InterPro" id="IPR001845">
    <property type="entry name" value="HTH_ArsR_DNA-bd_dom"/>
</dbReference>
<dbReference type="InterPro" id="IPR011991">
    <property type="entry name" value="ArsR-like_HTH"/>
</dbReference>
<dbReference type="InterPro" id="IPR036388">
    <property type="entry name" value="WH-like_DNA-bd_sf"/>
</dbReference>
<evidence type="ECO:0000313" key="6">
    <source>
        <dbReference type="Proteomes" id="UP000249739"/>
    </source>
</evidence>
<evidence type="ECO:0000256" key="1">
    <source>
        <dbReference type="ARBA" id="ARBA00023015"/>
    </source>
</evidence>
<organism evidence="5 6">
    <name type="scientific">Micavibrio aeruginosavorus</name>
    <dbReference type="NCBI Taxonomy" id="349221"/>
    <lineage>
        <taxon>Bacteria</taxon>
        <taxon>Pseudomonadati</taxon>
        <taxon>Bdellovibrionota</taxon>
        <taxon>Bdellovibrionia</taxon>
        <taxon>Bdellovibrionales</taxon>
        <taxon>Pseudobdellovibrionaceae</taxon>
        <taxon>Micavibrio</taxon>
    </lineage>
</organism>
<dbReference type="Proteomes" id="UP000249739">
    <property type="component" value="Unassembled WGS sequence"/>
</dbReference>
<keyword evidence="2" id="KW-0238">DNA-binding</keyword>
<dbReference type="InterPro" id="IPR036390">
    <property type="entry name" value="WH_DNA-bd_sf"/>
</dbReference>
<accession>A0A2W5FLI5</accession>
<proteinExistence type="predicted"/>
<dbReference type="AlphaFoldDB" id="A0A2W5FLI5"/>
<dbReference type="Pfam" id="PF12840">
    <property type="entry name" value="HTH_20"/>
    <property type="match status" value="1"/>
</dbReference>
<dbReference type="PANTHER" id="PTHR43132">
    <property type="entry name" value="ARSENICAL RESISTANCE OPERON REPRESSOR ARSR-RELATED"/>
    <property type="match status" value="1"/>
</dbReference>
<dbReference type="GO" id="GO:0003677">
    <property type="term" value="F:DNA binding"/>
    <property type="evidence" value="ECO:0007669"/>
    <property type="project" value="UniProtKB-KW"/>
</dbReference>
<dbReference type="InterPro" id="IPR051011">
    <property type="entry name" value="Metal_resp_trans_reg"/>
</dbReference>
<dbReference type="GO" id="GO:0003700">
    <property type="term" value="F:DNA-binding transcription factor activity"/>
    <property type="evidence" value="ECO:0007669"/>
    <property type="project" value="InterPro"/>
</dbReference>
<dbReference type="Gene3D" id="1.10.10.10">
    <property type="entry name" value="Winged helix-like DNA-binding domain superfamily/Winged helix DNA-binding domain"/>
    <property type="match status" value="1"/>
</dbReference>
<dbReference type="PRINTS" id="PR00778">
    <property type="entry name" value="HTHARSR"/>
</dbReference>
<protein>
    <submittedName>
        <fullName evidence="5">Transcriptional regulator</fullName>
    </submittedName>
</protein>
<dbReference type="PROSITE" id="PS50987">
    <property type="entry name" value="HTH_ARSR_2"/>
    <property type="match status" value="1"/>
</dbReference>
<name>A0A2W5FLI5_9BACT</name>
<reference evidence="5 6" key="1">
    <citation type="submission" date="2017-08" db="EMBL/GenBank/DDBJ databases">
        <title>Infants hospitalized years apart are colonized by the same room-sourced microbial strains.</title>
        <authorList>
            <person name="Brooks B."/>
            <person name="Olm M.R."/>
            <person name="Firek B.A."/>
            <person name="Baker R."/>
            <person name="Thomas B.C."/>
            <person name="Morowitz M.J."/>
            <person name="Banfield J.F."/>
        </authorList>
    </citation>
    <scope>NUCLEOTIDE SEQUENCE [LARGE SCALE GENOMIC DNA]</scope>
    <source>
        <strain evidence="5">S2_006_000_R2_64</strain>
    </source>
</reference>
<evidence type="ECO:0000256" key="3">
    <source>
        <dbReference type="ARBA" id="ARBA00023163"/>
    </source>
</evidence>
<dbReference type="PANTHER" id="PTHR43132:SF2">
    <property type="entry name" value="ARSENICAL RESISTANCE OPERON REPRESSOR ARSR-RELATED"/>
    <property type="match status" value="1"/>
</dbReference>
<evidence type="ECO:0000313" key="5">
    <source>
        <dbReference type="EMBL" id="PZP54647.1"/>
    </source>
</evidence>
<dbReference type="CDD" id="cd00090">
    <property type="entry name" value="HTH_ARSR"/>
    <property type="match status" value="1"/>
</dbReference>
<sequence length="125" mass="14092">MDINEALIAFDALSQETRLRVFRLLVENGPDGVPAGKIGETLGIPHNTLSFHLNHMSNADLVVSRREGRSIIYSANFDFFTGLIRFMIEDCCRVEFANIRNDKKKGTSVIELMNCCETPSKRKKS</sequence>
<gene>
    <name evidence="5" type="ORF">DI586_09275</name>
</gene>
<dbReference type="NCBIfam" id="NF033788">
    <property type="entry name" value="HTH_metalloreg"/>
    <property type="match status" value="1"/>
</dbReference>
<dbReference type="SMART" id="SM00418">
    <property type="entry name" value="HTH_ARSR"/>
    <property type="match status" value="1"/>
</dbReference>